<dbReference type="EMBL" id="BDDD01011058">
    <property type="protein sequence ID" value="GAV92681.1"/>
    <property type="molecule type" value="Genomic_DNA"/>
</dbReference>
<gene>
    <name evidence="2" type="ORF">CFOL_v3_36059</name>
</gene>
<organism evidence="2 3">
    <name type="scientific">Cephalotus follicularis</name>
    <name type="common">Albany pitcher plant</name>
    <dbReference type="NCBI Taxonomy" id="3775"/>
    <lineage>
        <taxon>Eukaryota</taxon>
        <taxon>Viridiplantae</taxon>
        <taxon>Streptophyta</taxon>
        <taxon>Embryophyta</taxon>
        <taxon>Tracheophyta</taxon>
        <taxon>Spermatophyta</taxon>
        <taxon>Magnoliopsida</taxon>
        <taxon>eudicotyledons</taxon>
        <taxon>Gunneridae</taxon>
        <taxon>Pentapetalae</taxon>
        <taxon>rosids</taxon>
        <taxon>fabids</taxon>
        <taxon>Oxalidales</taxon>
        <taxon>Cephalotaceae</taxon>
        <taxon>Cephalotus</taxon>
    </lineage>
</organism>
<sequence length="490" mass="56530">MANAHKSFVYFSNTITSIRREILHIVQCNEEQLPVTYLGLPLITKRLTKTNCSPLVERITARTNSWVNKSLSFAGRLQLVNSTLASMQTYWCNTFLLPICTIKDCEWILRTFLWGGPGRGKVKWDDVCKPQEERGLGIKAARIWNKALLMKQIWNLLLAQSLWAKWCHAYLIRGVSFWMLPVRGLLSWSWRQLLLLRPLVCRHLKYMCGNGERFSLWYDPWLHGESVHALYGHRVIYDTGLGTSARVKDILREGEWCWPQVSSDLIEIQQRVQQIPLSTAPDAIFWGRPGELFTTSKAWHDIRPRSSVVAWHSLVWHPYRIPKHAFILWLALRGAHRTRDKLVATGVIQSASCVFNCGEMETATHLFFTGPYSARVWVDVLALCNVERTVLPWDEEIQWLLAHSRGPKFPETVRKLALAATVNHVWLERTRRCFSNQFLPHQVLVQRVRRDVVGKLSTGNNAKQYEHHHSICVNWGITMNDVMASGVHGP</sequence>
<reference evidence="3" key="1">
    <citation type="submission" date="2016-04" db="EMBL/GenBank/DDBJ databases">
        <title>Cephalotus genome sequencing.</title>
        <authorList>
            <person name="Fukushima K."/>
            <person name="Hasebe M."/>
            <person name="Fang X."/>
        </authorList>
    </citation>
    <scope>NUCLEOTIDE SEQUENCE [LARGE SCALE GENOMIC DNA]</scope>
    <source>
        <strain evidence="3">cv. St1</strain>
    </source>
</reference>
<dbReference type="InParanoid" id="A0A1Q3DJN6"/>
<dbReference type="Pfam" id="PF13966">
    <property type="entry name" value="zf-RVT"/>
    <property type="match status" value="1"/>
</dbReference>
<name>A0A1Q3DJN6_CEPFO</name>
<dbReference type="PANTHER" id="PTHR33116:SF76">
    <property type="entry name" value="DUF4283 DOMAIN-CONTAINING PROTEIN"/>
    <property type="match status" value="1"/>
</dbReference>
<proteinExistence type="predicted"/>
<dbReference type="InterPro" id="IPR026960">
    <property type="entry name" value="RVT-Znf"/>
</dbReference>
<evidence type="ECO:0000313" key="2">
    <source>
        <dbReference type="EMBL" id="GAV92681.1"/>
    </source>
</evidence>
<dbReference type="PANTHER" id="PTHR33116">
    <property type="entry name" value="REVERSE TRANSCRIPTASE ZINC-BINDING DOMAIN-CONTAINING PROTEIN-RELATED-RELATED"/>
    <property type="match status" value="1"/>
</dbReference>
<evidence type="ECO:0000313" key="3">
    <source>
        <dbReference type="Proteomes" id="UP000187406"/>
    </source>
</evidence>
<feature type="domain" description="Reverse transcriptase zinc-binding" evidence="1">
    <location>
        <begin position="293"/>
        <end position="377"/>
    </location>
</feature>
<protein>
    <submittedName>
        <fullName evidence="2">Zf-RVT domain-containing protein</fullName>
    </submittedName>
</protein>
<dbReference type="OrthoDB" id="1938625at2759"/>
<comment type="caution">
    <text evidence="2">The sequence shown here is derived from an EMBL/GenBank/DDBJ whole genome shotgun (WGS) entry which is preliminary data.</text>
</comment>
<accession>A0A1Q3DJN6</accession>
<dbReference type="STRING" id="3775.A0A1Q3DJN6"/>
<dbReference type="AlphaFoldDB" id="A0A1Q3DJN6"/>
<keyword evidence="3" id="KW-1185">Reference proteome</keyword>
<dbReference type="Proteomes" id="UP000187406">
    <property type="component" value="Unassembled WGS sequence"/>
</dbReference>
<evidence type="ECO:0000259" key="1">
    <source>
        <dbReference type="Pfam" id="PF13966"/>
    </source>
</evidence>